<accession>A0A0F9BMQ4</accession>
<sequence>MGDRVGVNHDLRVADGGTIYMPPWIDGEDGWGNLQIPDFYIASAAQKYPRGTMFRKGIDSYVYTKLATTLRSGGVWGSTGYGGISQGQGLFSVAKPAGSLTIVTATKGERTVTISSPALTVNGYAGGLLTLYDGTSQPLCIMGVVSNTATVITLDGVLPGTYTAQSSALYQIVPSPYYSVIAEYNQGASTLFDYCPGIFISRFDEGGNAPAADDFVWLKTAGLVYMWATLRQAGGTGGERVATIMGDMGAIVSDAGEGTYVGYQRIGTLFPSTGDSAVGSGGGPSDGTDTATMQHIILLNIRQ</sequence>
<reference evidence="1" key="1">
    <citation type="journal article" date="2015" name="Nature">
        <title>Complex archaea that bridge the gap between prokaryotes and eukaryotes.</title>
        <authorList>
            <person name="Spang A."/>
            <person name="Saw J.H."/>
            <person name="Jorgensen S.L."/>
            <person name="Zaremba-Niedzwiedzka K."/>
            <person name="Martijn J."/>
            <person name="Lind A.E."/>
            <person name="van Eijk R."/>
            <person name="Schleper C."/>
            <person name="Guy L."/>
            <person name="Ettema T.J."/>
        </authorList>
    </citation>
    <scope>NUCLEOTIDE SEQUENCE</scope>
</reference>
<proteinExistence type="predicted"/>
<dbReference type="EMBL" id="LAZR01037092">
    <property type="protein sequence ID" value="KKL23120.1"/>
    <property type="molecule type" value="Genomic_DNA"/>
</dbReference>
<dbReference type="AlphaFoldDB" id="A0A0F9BMQ4"/>
<name>A0A0F9BMQ4_9ZZZZ</name>
<gene>
    <name evidence="1" type="ORF">LCGC14_2428570</name>
</gene>
<protein>
    <submittedName>
        <fullName evidence="1">Uncharacterized protein</fullName>
    </submittedName>
</protein>
<comment type="caution">
    <text evidence="1">The sequence shown here is derived from an EMBL/GenBank/DDBJ whole genome shotgun (WGS) entry which is preliminary data.</text>
</comment>
<evidence type="ECO:0000313" key="1">
    <source>
        <dbReference type="EMBL" id="KKL23120.1"/>
    </source>
</evidence>
<organism evidence="1">
    <name type="scientific">marine sediment metagenome</name>
    <dbReference type="NCBI Taxonomy" id="412755"/>
    <lineage>
        <taxon>unclassified sequences</taxon>
        <taxon>metagenomes</taxon>
        <taxon>ecological metagenomes</taxon>
    </lineage>
</organism>